<reference evidence="11" key="1">
    <citation type="journal article" date="2019" name="Int. J. Syst. Evol. Microbiol.">
        <title>The Global Catalogue of Microorganisms (GCM) 10K type strain sequencing project: providing services to taxonomists for standard genome sequencing and annotation.</title>
        <authorList>
            <consortium name="The Broad Institute Genomics Platform"/>
            <consortium name="The Broad Institute Genome Sequencing Center for Infectious Disease"/>
            <person name="Wu L."/>
            <person name="Ma J."/>
        </authorList>
    </citation>
    <scope>NUCLEOTIDE SEQUENCE [LARGE SCALE GENOMIC DNA]</scope>
    <source>
        <strain evidence="11">CGMCC 4.7645</strain>
    </source>
</reference>
<accession>A0ABW5FU07</accession>
<comment type="subcellular location">
    <subcellularLocation>
        <location evidence="1 8">Cell membrane</location>
        <topology evidence="1 8">Multi-pass membrane protein</topology>
    </subcellularLocation>
</comment>
<evidence type="ECO:0000256" key="5">
    <source>
        <dbReference type="ARBA" id="ARBA00022970"/>
    </source>
</evidence>
<dbReference type="NCBIfam" id="TIGR01726">
    <property type="entry name" value="HEQRo_perm_3TM"/>
    <property type="match status" value="1"/>
</dbReference>
<keyword evidence="7 8" id="KW-0472">Membrane</keyword>
<evidence type="ECO:0000256" key="4">
    <source>
        <dbReference type="ARBA" id="ARBA00022692"/>
    </source>
</evidence>
<evidence type="ECO:0000256" key="3">
    <source>
        <dbReference type="ARBA" id="ARBA00022475"/>
    </source>
</evidence>
<dbReference type="InterPro" id="IPR000515">
    <property type="entry name" value="MetI-like"/>
</dbReference>
<protein>
    <submittedName>
        <fullName evidence="10">Amino acid ABC transporter permease</fullName>
    </submittedName>
</protein>
<dbReference type="SUPFAM" id="SSF161098">
    <property type="entry name" value="MetI-like"/>
    <property type="match status" value="1"/>
</dbReference>
<name>A0ABW5FU07_9PSEU</name>
<evidence type="ECO:0000256" key="2">
    <source>
        <dbReference type="ARBA" id="ARBA00022448"/>
    </source>
</evidence>
<evidence type="ECO:0000256" key="1">
    <source>
        <dbReference type="ARBA" id="ARBA00004651"/>
    </source>
</evidence>
<keyword evidence="2 8" id="KW-0813">Transport</keyword>
<dbReference type="InterPro" id="IPR010065">
    <property type="entry name" value="AA_ABC_transptr_permease_3TM"/>
</dbReference>
<dbReference type="Gene3D" id="1.10.3720.10">
    <property type="entry name" value="MetI-like"/>
    <property type="match status" value="1"/>
</dbReference>
<sequence length="312" mass="34175">MSERVSADRETVAPEAIRAVPVRHYGRWVAGLVILLVAVIVVHSVVTNAQMQWNVVGDYLFNPRVLRGLENTLILTAISMVIGVVGGVLLAVMRLSPNPLTSSAAALYIWLFRGTPLITQLIIWNYLALFYPRLGVGIPFGPTFVSADTNHLITPFVAALLGLGLNEAAYMAEIVRGGILSVDEGQLEAASALGMSRTQTLRRIILPQAMRVIIPPTGNETIAMLKTTSLVIVIGYFELMTSVQQIYAQNFRIAPLLIVAGLWYLLLTSILTVVQTWIEKRFSRGSASPKTTIWTARMLGFRFGSRNEGAAR</sequence>
<proteinExistence type="inferred from homology"/>
<dbReference type="CDD" id="cd06261">
    <property type="entry name" value="TM_PBP2"/>
    <property type="match status" value="1"/>
</dbReference>
<dbReference type="InterPro" id="IPR035906">
    <property type="entry name" value="MetI-like_sf"/>
</dbReference>
<keyword evidence="11" id="KW-1185">Reference proteome</keyword>
<dbReference type="PANTHER" id="PTHR30614:SF0">
    <property type="entry name" value="L-CYSTINE TRANSPORT SYSTEM PERMEASE PROTEIN TCYL"/>
    <property type="match status" value="1"/>
</dbReference>
<dbReference type="PROSITE" id="PS50928">
    <property type="entry name" value="ABC_TM1"/>
    <property type="match status" value="1"/>
</dbReference>
<keyword evidence="3" id="KW-1003">Cell membrane</keyword>
<keyword evidence="6 8" id="KW-1133">Transmembrane helix</keyword>
<evidence type="ECO:0000256" key="6">
    <source>
        <dbReference type="ARBA" id="ARBA00022989"/>
    </source>
</evidence>
<feature type="transmembrane region" description="Helical" evidence="8">
    <location>
        <begin position="73"/>
        <end position="93"/>
    </location>
</feature>
<feature type="transmembrane region" description="Helical" evidence="8">
    <location>
        <begin position="253"/>
        <end position="274"/>
    </location>
</feature>
<evidence type="ECO:0000313" key="10">
    <source>
        <dbReference type="EMBL" id="MFD2418100.1"/>
    </source>
</evidence>
<dbReference type="InterPro" id="IPR043429">
    <property type="entry name" value="ArtM/GltK/GlnP/TcyL/YhdX-like"/>
</dbReference>
<comment type="similarity">
    <text evidence="8">Belongs to the binding-protein-dependent transport system permease family.</text>
</comment>
<comment type="caution">
    <text evidence="10">The sequence shown here is derived from an EMBL/GenBank/DDBJ whole genome shotgun (WGS) entry which is preliminary data.</text>
</comment>
<feature type="transmembrane region" description="Helical" evidence="8">
    <location>
        <begin position="105"/>
        <end position="131"/>
    </location>
</feature>
<keyword evidence="4 8" id="KW-0812">Transmembrane</keyword>
<evidence type="ECO:0000256" key="7">
    <source>
        <dbReference type="ARBA" id="ARBA00023136"/>
    </source>
</evidence>
<feature type="domain" description="ABC transmembrane type-1" evidence="9">
    <location>
        <begin position="69"/>
        <end position="275"/>
    </location>
</feature>
<feature type="transmembrane region" description="Helical" evidence="8">
    <location>
        <begin position="151"/>
        <end position="170"/>
    </location>
</feature>
<dbReference type="EMBL" id="JBHUKR010000007">
    <property type="protein sequence ID" value="MFD2418100.1"/>
    <property type="molecule type" value="Genomic_DNA"/>
</dbReference>
<feature type="transmembrane region" description="Helical" evidence="8">
    <location>
        <begin position="229"/>
        <end position="247"/>
    </location>
</feature>
<evidence type="ECO:0000313" key="11">
    <source>
        <dbReference type="Proteomes" id="UP001597417"/>
    </source>
</evidence>
<evidence type="ECO:0000259" key="9">
    <source>
        <dbReference type="PROSITE" id="PS50928"/>
    </source>
</evidence>
<dbReference type="PANTHER" id="PTHR30614">
    <property type="entry name" value="MEMBRANE COMPONENT OF AMINO ACID ABC TRANSPORTER"/>
    <property type="match status" value="1"/>
</dbReference>
<gene>
    <name evidence="10" type="ORF">ACFSXZ_17390</name>
</gene>
<feature type="transmembrane region" description="Helical" evidence="8">
    <location>
        <begin position="28"/>
        <end position="53"/>
    </location>
</feature>
<evidence type="ECO:0000256" key="8">
    <source>
        <dbReference type="RuleBase" id="RU363032"/>
    </source>
</evidence>
<dbReference type="Proteomes" id="UP001597417">
    <property type="component" value="Unassembled WGS sequence"/>
</dbReference>
<keyword evidence="5" id="KW-0029">Amino-acid transport</keyword>
<dbReference type="RefSeq" id="WP_378266061.1">
    <property type="nucleotide sequence ID" value="NZ_JBHUKR010000007.1"/>
</dbReference>
<organism evidence="10 11">
    <name type="scientific">Amycolatopsis pigmentata</name>
    <dbReference type="NCBI Taxonomy" id="450801"/>
    <lineage>
        <taxon>Bacteria</taxon>
        <taxon>Bacillati</taxon>
        <taxon>Actinomycetota</taxon>
        <taxon>Actinomycetes</taxon>
        <taxon>Pseudonocardiales</taxon>
        <taxon>Pseudonocardiaceae</taxon>
        <taxon>Amycolatopsis</taxon>
    </lineage>
</organism>
<dbReference type="Pfam" id="PF00528">
    <property type="entry name" value="BPD_transp_1"/>
    <property type="match status" value="1"/>
</dbReference>